<evidence type="ECO:0000313" key="8">
    <source>
        <dbReference type="EMBL" id="CAG8459038.1"/>
    </source>
</evidence>
<comment type="caution">
    <text evidence="8">The sequence shown here is derived from an EMBL/GenBank/DDBJ whole genome shotgun (WGS) entry which is preliminary data.</text>
</comment>
<dbReference type="AlphaFoldDB" id="A0A9N8VS53"/>
<keyword evidence="6" id="KW-0418">Kinase</keyword>
<evidence type="ECO:0000313" key="9">
    <source>
        <dbReference type="Proteomes" id="UP000789831"/>
    </source>
</evidence>
<dbReference type="SUPFAM" id="SSF53300">
    <property type="entry name" value="vWA-like"/>
    <property type="match status" value="1"/>
</dbReference>
<dbReference type="OrthoDB" id="301415at2759"/>
<keyword evidence="2" id="KW-0964">Secreted</keyword>
<keyword evidence="5" id="KW-0732">Signal</keyword>
<dbReference type="InterPro" id="IPR004166">
    <property type="entry name" value="a-kinase_dom"/>
</dbReference>
<keyword evidence="4" id="KW-0808">Transferase</keyword>
<dbReference type="PANTHER" id="PTHR47763:SF4">
    <property type="entry name" value="ALPHA-PROTEIN KINASE VWKA"/>
    <property type="match status" value="1"/>
</dbReference>
<dbReference type="InterPro" id="IPR056861">
    <property type="entry name" value="HMCN1-like_VWA"/>
</dbReference>
<dbReference type="Gene3D" id="3.30.200.20">
    <property type="entry name" value="Phosphorylase Kinase, domain 1"/>
    <property type="match status" value="1"/>
</dbReference>
<evidence type="ECO:0000256" key="3">
    <source>
        <dbReference type="ARBA" id="ARBA00022527"/>
    </source>
</evidence>
<dbReference type="SUPFAM" id="SSF56112">
    <property type="entry name" value="Protein kinase-like (PK-like)"/>
    <property type="match status" value="1"/>
</dbReference>
<dbReference type="GO" id="GO:0004674">
    <property type="term" value="F:protein serine/threonine kinase activity"/>
    <property type="evidence" value="ECO:0007669"/>
    <property type="project" value="UniProtKB-KW"/>
</dbReference>
<dbReference type="InterPro" id="IPR011009">
    <property type="entry name" value="Kinase-like_dom_sf"/>
</dbReference>
<dbReference type="SMART" id="SM00811">
    <property type="entry name" value="Alpha_kinase"/>
    <property type="match status" value="1"/>
</dbReference>
<feature type="domain" description="Alpha-type protein kinase" evidence="7">
    <location>
        <begin position="268"/>
        <end position="489"/>
    </location>
</feature>
<protein>
    <submittedName>
        <fullName evidence="8">4456_t:CDS:1</fullName>
    </submittedName>
</protein>
<evidence type="ECO:0000256" key="5">
    <source>
        <dbReference type="ARBA" id="ARBA00022729"/>
    </source>
</evidence>
<evidence type="ECO:0000256" key="2">
    <source>
        <dbReference type="ARBA" id="ARBA00022525"/>
    </source>
</evidence>
<dbReference type="Gene3D" id="3.40.50.410">
    <property type="entry name" value="von Willebrand factor, type A domain"/>
    <property type="match status" value="1"/>
</dbReference>
<feature type="non-terminal residue" evidence="8">
    <location>
        <position position="489"/>
    </location>
</feature>
<keyword evidence="9" id="KW-1185">Reference proteome</keyword>
<dbReference type="GO" id="GO:0005524">
    <property type="term" value="F:ATP binding"/>
    <property type="evidence" value="ECO:0007669"/>
    <property type="project" value="InterPro"/>
</dbReference>
<comment type="subcellular location">
    <subcellularLocation>
        <location evidence="1">Secreted</location>
    </subcellularLocation>
</comment>
<dbReference type="PROSITE" id="PS51158">
    <property type="entry name" value="ALPHA_KINASE"/>
    <property type="match status" value="1"/>
</dbReference>
<evidence type="ECO:0000256" key="4">
    <source>
        <dbReference type="ARBA" id="ARBA00022679"/>
    </source>
</evidence>
<organism evidence="8 9">
    <name type="scientific">Ambispora gerdemannii</name>
    <dbReference type="NCBI Taxonomy" id="144530"/>
    <lineage>
        <taxon>Eukaryota</taxon>
        <taxon>Fungi</taxon>
        <taxon>Fungi incertae sedis</taxon>
        <taxon>Mucoromycota</taxon>
        <taxon>Glomeromycotina</taxon>
        <taxon>Glomeromycetes</taxon>
        <taxon>Archaeosporales</taxon>
        <taxon>Ambisporaceae</taxon>
        <taxon>Ambispora</taxon>
    </lineage>
</organism>
<dbReference type="Proteomes" id="UP000789831">
    <property type="component" value="Unassembled WGS sequence"/>
</dbReference>
<dbReference type="InterPro" id="IPR036465">
    <property type="entry name" value="vWFA_dom_sf"/>
</dbReference>
<evidence type="ECO:0000259" key="7">
    <source>
        <dbReference type="PROSITE" id="PS51158"/>
    </source>
</evidence>
<dbReference type="Pfam" id="PF02816">
    <property type="entry name" value="Alpha_kinase"/>
    <property type="match status" value="1"/>
</dbReference>
<dbReference type="Gene3D" id="3.20.200.10">
    <property type="entry name" value="MHCK/EF2 kinase"/>
    <property type="match status" value="1"/>
</dbReference>
<reference evidence="8" key="1">
    <citation type="submission" date="2021-06" db="EMBL/GenBank/DDBJ databases">
        <authorList>
            <person name="Kallberg Y."/>
            <person name="Tangrot J."/>
            <person name="Rosling A."/>
        </authorList>
    </citation>
    <scope>NUCLEOTIDE SEQUENCE</scope>
    <source>
        <strain evidence="8">MT106</strain>
    </source>
</reference>
<accession>A0A9N8VS53</accession>
<dbReference type="PANTHER" id="PTHR47763">
    <property type="entry name" value="ALPHA-PROTEIN KINASE VWKA"/>
    <property type="match status" value="1"/>
</dbReference>
<keyword evidence="3" id="KW-0723">Serine/threonine-protein kinase</keyword>
<name>A0A9N8VS53_9GLOM</name>
<evidence type="ECO:0000256" key="1">
    <source>
        <dbReference type="ARBA" id="ARBA00004613"/>
    </source>
</evidence>
<gene>
    <name evidence="8" type="ORF">AGERDE_LOCUS2153</name>
</gene>
<sequence length="489" mass="55776">DLNEKSLNDERCKSYAAEAGNKRFLREPNTVSLREKKISNVLTTIKQSMCVDFCFLLDCTESMTSHIDAAKDCILQVVDYVERTNPGIKIWFGFCGYRDHCDYRRLQFYYFTNSYQKFRNYISSKVVADGGGDEPEDVLGGLNPNELESNERPLSGWRPTWTNCRKRAGQDITNNTEEMLCVFRGIIGEFPVYDLSNTDGTLIAKLIQATCSAITTSVAQTSILDKGAEGAYLLRRKERELNKNEPDWHEHSIQTGTIAWFRPPESLANIKERKCFKNSNLSFEKISFKVAPQPFAIGAERYAYFALDVTDTLTNKIVIKEYIHPGVKANYIEQYLEAVEVATITHFLSTQFNLVATRVGVNRKVKFLKVNLLHHNTNGSDMQYNTVESSLDKTKFKRFNVNSGVITEFHSTLEAFAHFTYEYTEGYLVIYDLQGVECPDYFLLTDPAIHCTDTLRFGKTNLGKRGIEKCFLANHKCNTVCQKLGLIKL</sequence>
<dbReference type="EMBL" id="CAJVPL010000169">
    <property type="protein sequence ID" value="CAG8459038.1"/>
    <property type="molecule type" value="Genomic_DNA"/>
</dbReference>
<evidence type="ECO:0000256" key="6">
    <source>
        <dbReference type="ARBA" id="ARBA00022777"/>
    </source>
</evidence>
<dbReference type="Pfam" id="PF25106">
    <property type="entry name" value="VWA_4"/>
    <property type="match status" value="1"/>
</dbReference>
<proteinExistence type="predicted"/>
<dbReference type="InterPro" id="IPR052969">
    <property type="entry name" value="Thr-specific_kinase-like"/>
</dbReference>